<feature type="domain" description="Lipoyl-binding" evidence="2">
    <location>
        <begin position="67"/>
        <end position="146"/>
    </location>
</feature>
<accession>E0SSQ2</accession>
<keyword evidence="1" id="KW-0092">Biotin</keyword>
<evidence type="ECO:0000259" key="2">
    <source>
        <dbReference type="PROSITE" id="PS50968"/>
    </source>
</evidence>
<evidence type="ECO:0000313" key="3">
    <source>
        <dbReference type="EMBL" id="ADM28637.1"/>
    </source>
</evidence>
<dbReference type="PROSITE" id="PS50968">
    <property type="entry name" value="BIOTINYL_LIPOYL"/>
    <property type="match status" value="1"/>
</dbReference>
<dbReference type="PANTHER" id="PTHR45266">
    <property type="entry name" value="OXALOACETATE DECARBOXYLASE ALPHA CHAIN"/>
    <property type="match status" value="1"/>
</dbReference>
<keyword evidence="4" id="KW-1185">Reference proteome</keyword>
<dbReference type="HOGENOM" id="CLU_016733_5_4_2"/>
<dbReference type="STRING" id="583356.Igag_1840"/>
<proteinExistence type="predicted"/>
<dbReference type="Pfam" id="PF00364">
    <property type="entry name" value="Biotin_lipoyl"/>
    <property type="match status" value="1"/>
</dbReference>
<reference evidence="3 4" key="1">
    <citation type="journal article" date="2010" name="Stand. Genomic Sci.">
        <title>Complete genome sequence of Ignisphaera aggregans type strain (AQ1.S1).</title>
        <authorList>
            <person name="Goker M."/>
            <person name="Held B."/>
            <person name="Lapidus A."/>
            <person name="Nolan M."/>
            <person name="Spring S."/>
            <person name="Yasawong M."/>
            <person name="Lucas S."/>
            <person name="Glavina Del Rio T."/>
            <person name="Tice H."/>
            <person name="Cheng J.F."/>
            <person name="Goodwin L."/>
            <person name="Tapia R."/>
            <person name="Pitluck S."/>
            <person name="Liolios K."/>
            <person name="Ivanova N."/>
            <person name="Mavromatis K."/>
            <person name="Mikhailova N."/>
            <person name="Pati A."/>
            <person name="Chen A."/>
            <person name="Palaniappan K."/>
            <person name="Brambilla E."/>
            <person name="Land M."/>
            <person name="Hauser L."/>
            <person name="Chang Y.J."/>
            <person name="Jeffries C.D."/>
            <person name="Brettin T."/>
            <person name="Detter J.C."/>
            <person name="Han C."/>
            <person name="Rohde M."/>
            <person name="Sikorski J."/>
            <person name="Woyke T."/>
            <person name="Bristow J."/>
            <person name="Eisen J.A."/>
            <person name="Markowitz V."/>
            <person name="Hugenholtz P."/>
            <person name="Kyrpides N.C."/>
            <person name="Klenk H.P."/>
        </authorList>
    </citation>
    <scope>NUCLEOTIDE SEQUENCE [LARGE SCALE GENOMIC DNA]</scope>
    <source>
        <strain evidence="4">DSM 17230 / JCM 13409 / AQ1.S1</strain>
    </source>
</reference>
<dbReference type="Gene3D" id="2.40.50.100">
    <property type="match status" value="1"/>
</dbReference>
<dbReference type="InterPro" id="IPR000089">
    <property type="entry name" value="Biotin_lipoyl"/>
</dbReference>
<evidence type="ECO:0000313" key="4">
    <source>
        <dbReference type="Proteomes" id="UP000001304"/>
    </source>
</evidence>
<dbReference type="InterPro" id="IPR050709">
    <property type="entry name" value="Biotin_Carboxyl_Carrier/Decarb"/>
</dbReference>
<dbReference type="Proteomes" id="UP000001304">
    <property type="component" value="Chromosome"/>
</dbReference>
<dbReference type="KEGG" id="iag:Igag_1840"/>
<dbReference type="SUPFAM" id="SSF51230">
    <property type="entry name" value="Single hybrid motif"/>
    <property type="match status" value="1"/>
</dbReference>
<dbReference type="PANTHER" id="PTHR45266:SF3">
    <property type="entry name" value="OXALOACETATE DECARBOXYLASE ALPHA CHAIN"/>
    <property type="match status" value="1"/>
</dbReference>
<dbReference type="InterPro" id="IPR011053">
    <property type="entry name" value="Single_hybrid_motif"/>
</dbReference>
<dbReference type="BioCyc" id="IAGG583356:GHAH-1828-MONOMER"/>
<evidence type="ECO:0000256" key="1">
    <source>
        <dbReference type="ARBA" id="ARBA00023267"/>
    </source>
</evidence>
<organism evidence="3 4">
    <name type="scientific">Ignisphaera aggregans (strain DSM 17230 / JCM 13409 / AQ1.S1)</name>
    <dbReference type="NCBI Taxonomy" id="583356"/>
    <lineage>
        <taxon>Archaea</taxon>
        <taxon>Thermoproteota</taxon>
        <taxon>Thermoprotei</taxon>
        <taxon>Desulfurococcales</taxon>
        <taxon>Desulfurococcaceae</taxon>
        <taxon>Ignisphaera</taxon>
    </lineage>
</organism>
<dbReference type="AlphaFoldDB" id="E0SSQ2"/>
<dbReference type="EMBL" id="CP002098">
    <property type="protein sequence ID" value="ADM28637.1"/>
    <property type="molecule type" value="Genomic_DNA"/>
</dbReference>
<sequence length="146" mass="17070">MPQKIVVEFKNQRYEVEILEEKEGVIRVRVGDREYIVYLPQESTGYRSYQLLMEKGRAIESANRQAVEEELIQRKEDRYIYSEIPGRIVKYMVNEGDYIREGDVIAIIESMKMEIELRSNKSGRIKKILIPKGSFVNIGQPLIELG</sequence>
<name>E0SSQ2_IGNAA</name>
<gene>
    <name evidence="3" type="ordered locus">Igag_1840</name>
</gene>
<dbReference type="CDD" id="cd06850">
    <property type="entry name" value="biotinyl_domain"/>
    <property type="match status" value="1"/>
</dbReference>
<protein>
    <submittedName>
        <fullName evidence="3">Biotin/lipoyl attachment domain-containing protein</fullName>
    </submittedName>
</protein>